<organism evidence="4 5">
    <name type="scientific">Paraglomus occultum</name>
    <dbReference type="NCBI Taxonomy" id="144539"/>
    <lineage>
        <taxon>Eukaryota</taxon>
        <taxon>Fungi</taxon>
        <taxon>Fungi incertae sedis</taxon>
        <taxon>Mucoromycota</taxon>
        <taxon>Glomeromycotina</taxon>
        <taxon>Glomeromycetes</taxon>
        <taxon>Paraglomerales</taxon>
        <taxon>Paraglomeraceae</taxon>
        <taxon>Paraglomus</taxon>
    </lineage>
</organism>
<dbReference type="Pfam" id="PF00651">
    <property type="entry name" value="BTB"/>
    <property type="match status" value="1"/>
</dbReference>
<dbReference type="PROSITE" id="PS50097">
    <property type="entry name" value="BTB"/>
    <property type="match status" value="1"/>
</dbReference>
<dbReference type="SMART" id="SM00584">
    <property type="entry name" value="TLDc"/>
    <property type="match status" value="1"/>
</dbReference>
<dbReference type="CDD" id="cd18186">
    <property type="entry name" value="BTB_POZ_ZBTB_KLHL-like"/>
    <property type="match status" value="1"/>
</dbReference>
<protein>
    <submittedName>
        <fullName evidence="4">6494_t:CDS:1</fullName>
    </submittedName>
</protein>
<accession>A0A9N8VQB3</accession>
<dbReference type="SMART" id="SM00225">
    <property type="entry name" value="BTB"/>
    <property type="match status" value="1"/>
</dbReference>
<dbReference type="OrthoDB" id="2372300at2759"/>
<dbReference type="Pfam" id="PF07534">
    <property type="entry name" value="TLD"/>
    <property type="match status" value="1"/>
</dbReference>
<evidence type="ECO:0000313" key="5">
    <source>
        <dbReference type="Proteomes" id="UP000789572"/>
    </source>
</evidence>
<dbReference type="PANTHER" id="PTHR46306:SF1">
    <property type="entry name" value="BTB_POZ DOMAIN-CONTAINING PROTEIN 9"/>
    <property type="match status" value="1"/>
</dbReference>
<dbReference type="PROSITE" id="PS51886">
    <property type="entry name" value="TLDC"/>
    <property type="match status" value="1"/>
</dbReference>
<feature type="compositionally biased region" description="Polar residues" evidence="1">
    <location>
        <begin position="317"/>
        <end position="332"/>
    </location>
</feature>
<dbReference type="PANTHER" id="PTHR46306">
    <property type="entry name" value="BTB/POZ DOMAIN-CONTAINING PROTEIN 9"/>
    <property type="match status" value="1"/>
</dbReference>
<evidence type="ECO:0000259" key="2">
    <source>
        <dbReference type="PROSITE" id="PS50097"/>
    </source>
</evidence>
<sequence length="545" mass="61749">MASDFLALLSRDFGNILESRDYVDLSIKSGKESDVKLFEAHSLVVCARCPYFKSVLEKNINMNKKSSYFVKLENISPDTFEPLLKYIYTGCLPISKHSAEELLSLLLAAKELGLKDLVSYFQTRLVTHHSPYLLRNIISINKLATANSDLFTVLNDYCKKIIDSQPSILFRSSEFATLDEGMLVALLQRDDLQIPESSVFDYVFTWGLARHPGMDEDPGAWSAENVESLRNTLKESIPLIRWFHIPSCDFVDRVKVFERLLPEELYYDLLRYYMVPNYEPTFIVLPPRNRSSQVVQILKQIVSEDCARRNGRKSIVANESNKGKSTSHNELGSVSEKSKSQVSSKITRRFYRLSDSEEESITSPLTRLYIEHDCLKSVLLTRAQLNWLASIIQPNSPSTLTFTLLLRGTRDGFSSETFHSLCTKVGPTITVARVALSNELVGGYNPLNWVSTLGFDYAETDSSFLFGLRGQQETGLVSRVTDTSTAIRYHKNYGPIFGGGHDLVMLNNTEVSMWSCKKYSYANRIRAGEGCFVIDEYEVFAVQIK</sequence>
<dbReference type="Proteomes" id="UP000789572">
    <property type="component" value="Unassembled WGS sequence"/>
</dbReference>
<feature type="region of interest" description="Disordered" evidence="1">
    <location>
        <begin position="313"/>
        <end position="338"/>
    </location>
</feature>
<comment type="caution">
    <text evidence="4">The sequence shown here is derived from an EMBL/GenBank/DDBJ whole genome shotgun (WGS) entry which is preliminary data.</text>
</comment>
<dbReference type="InterPro" id="IPR011705">
    <property type="entry name" value="BACK"/>
</dbReference>
<reference evidence="4" key="1">
    <citation type="submission" date="2021-06" db="EMBL/GenBank/DDBJ databases">
        <authorList>
            <person name="Kallberg Y."/>
            <person name="Tangrot J."/>
            <person name="Rosling A."/>
        </authorList>
    </citation>
    <scope>NUCLEOTIDE SEQUENCE</scope>
    <source>
        <strain evidence="4">IA702</strain>
    </source>
</reference>
<evidence type="ECO:0000259" key="3">
    <source>
        <dbReference type="PROSITE" id="PS51886"/>
    </source>
</evidence>
<feature type="domain" description="TLDc" evidence="3">
    <location>
        <begin position="378"/>
        <end position="543"/>
    </location>
</feature>
<dbReference type="Gene3D" id="1.25.40.420">
    <property type="match status" value="1"/>
</dbReference>
<dbReference type="EMBL" id="CAJVPJ010000022">
    <property type="protein sequence ID" value="CAG8458547.1"/>
    <property type="molecule type" value="Genomic_DNA"/>
</dbReference>
<dbReference type="SUPFAM" id="SSF54695">
    <property type="entry name" value="POZ domain"/>
    <property type="match status" value="1"/>
</dbReference>
<feature type="domain" description="BTB" evidence="2">
    <location>
        <begin position="23"/>
        <end position="96"/>
    </location>
</feature>
<dbReference type="GO" id="GO:0005737">
    <property type="term" value="C:cytoplasm"/>
    <property type="evidence" value="ECO:0007669"/>
    <property type="project" value="TreeGrafter"/>
</dbReference>
<dbReference type="Gene3D" id="3.30.710.10">
    <property type="entry name" value="Potassium Channel Kv1.1, Chain A"/>
    <property type="match status" value="1"/>
</dbReference>
<evidence type="ECO:0000256" key="1">
    <source>
        <dbReference type="SAM" id="MobiDB-lite"/>
    </source>
</evidence>
<name>A0A9N8VQB3_9GLOM</name>
<gene>
    <name evidence="4" type="ORF">POCULU_LOCUS431</name>
</gene>
<dbReference type="InterPro" id="IPR006571">
    <property type="entry name" value="TLDc_dom"/>
</dbReference>
<dbReference type="InterPro" id="IPR011333">
    <property type="entry name" value="SKP1/BTB/POZ_sf"/>
</dbReference>
<dbReference type="InterPro" id="IPR000210">
    <property type="entry name" value="BTB/POZ_dom"/>
</dbReference>
<dbReference type="Pfam" id="PF07707">
    <property type="entry name" value="BACK"/>
    <property type="match status" value="1"/>
</dbReference>
<proteinExistence type="predicted"/>
<dbReference type="AlphaFoldDB" id="A0A9N8VQB3"/>
<keyword evidence="5" id="KW-1185">Reference proteome</keyword>
<evidence type="ECO:0000313" key="4">
    <source>
        <dbReference type="EMBL" id="CAG8458547.1"/>
    </source>
</evidence>
<dbReference type="InterPro" id="IPR052407">
    <property type="entry name" value="BTB_POZ_domain_cont_9"/>
</dbReference>